<evidence type="ECO:0000313" key="2">
    <source>
        <dbReference type="EMBL" id="GBQ84832.1"/>
    </source>
</evidence>
<proteinExistence type="predicted"/>
<gene>
    <name evidence="2" type="ORF">AA14337_2925</name>
</gene>
<organism evidence="2 3">
    <name type="scientific">Acetobacter malorum DSM 14337</name>
    <dbReference type="NCBI Taxonomy" id="1307910"/>
    <lineage>
        <taxon>Bacteria</taxon>
        <taxon>Pseudomonadati</taxon>
        <taxon>Pseudomonadota</taxon>
        <taxon>Alphaproteobacteria</taxon>
        <taxon>Acetobacterales</taxon>
        <taxon>Acetobacteraceae</taxon>
        <taxon>Acetobacter</taxon>
    </lineage>
</organism>
<dbReference type="GeneID" id="29556925"/>
<reference evidence="2" key="1">
    <citation type="submission" date="2013-04" db="EMBL/GenBank/DDBJ databases">
        <title>The genome sequencing project of 58 acetic acid bacteria.</title>
        <authorList>
            <person name="Okamoto-Kainuma A."/>
            <person name="Ishikawa M."/>
            <person name="Umino S."/>
            <person name="Koizumi Y."/>
            <person name="Shiwa Y."/>
            <person name="Yoshikawa H."/>
            <person name="Matsutani M."/>
            <person name="Matsushita K."/>
        </authorList>
    </citation>
    <scope>NUCLEOTIDE SEQUENCE</scope>
    <source>
        <strain evidence="2">DSM 14337</strain>
    </source>
</reference>
<dbReference type="InterPro" id="IPR001387">
    <property type="entry name" value="Cro/C1-type_HTH"/>
</dbReference>
<sequence length="113" mass="12269">MQKEKRGFDHLTRTTRHGVGALAMEIKVGRKKKGWTQAELASRTGCSRLTIVAIEGGKPTVAIGHVLEAAHMVGLDVFGGPPTAITRFERGKEINAIFPSRISGKPTEIDDDF</sequence>
<dbReference type="EMBL" id="BAPF01000050">
    <property type="protein sequence ID" value="GBQ84832.1"/>
    <property type="molecule type" value="Genomic_DNA"/>
</dbReference>
<feature type="domain" description="HTH cro/C1-type" evidence="1">
    <location>
        <begin position="26"/>
        <end position="58"/>
    </location>
</feature>
<dbReference type="PROSITE" id="PS50943">
    <property type="entry name" value="HTH_CROC1"/>
    <property type="match status" value="1"/>
</dbReference>
<dbReference type="Gene3D" id="1.10.260.40">
    <property type="entry name" value="lambda repressor-like DNA-binding domains"/>
    <property type="match status" value="1"/>
</dbReference>
<accession>A0ABQ0PYJ4</accession>
<name>A0ABQ0PYJ4_9PROT</name>
<dbReference type="Pfam" id="PF13560">
    <property type="entry name" value="HTH_31"/>
    <property type="match status" value="1"/>
</dbReference>
<dbReference type="SMART" id="SM00530">
    <property type="entry name" value="HTH_XRE"/>
    <property type="match status" value="1"/>
</dbReference>
<keyword evidence="3" id="KW-1185">Reference proteome</keyword>
<dbReference type="InterPro" id="IPR010982">
    <property type="entry name" value="Lambda_DNA-bd_dom_sf"/>
</dbReference>
<comment type="caution">
    <text evidence="2">The sequence shown here is derived from an EMBL/GenBank/DDBJ whole genome shotgun (WGS) entry which is preliminary data.</text>
</comment>
<dbReference type="RefSeq" id="WP_061505596.1">
    <property type="nucleotide sequence ID" value="NZ_BAPF01000050.1"/>
</dbReference>
<dbReference type="Proteomes" id="UP001065047">
    <property type="component" value="Unassembled WGS sequence"/>
</dbReference>
<protein>
    <submittedName>
        <fullName evidence="2">XRE family transcriptional regulator</fullName>
    </submittedName>
</protein>
<dbReference type="CDD" id="cd00093">
    <property type="entry name" value="HTH_XRE"/>
    <property type="match status" value="1"/>
</dbReference>
<evidence type="ECO:0000259" key="1">
    <source>
        <dbReference type="PROSITE" id="PS50943"/>
    </source>
</evidence>
<dbReference type="SUPFAM" id="SSF47413">
    <property type="entry name" value="lambda repressor-like DNA-binding domains"/>
    <property type="match status" value="1"/>
</dbReference>
<evidence type="ECO:0000313" key="3">
    <source>
        <dbReference type="Proteomes" id="UP001065047"/>
    </source>
</evidence>